<feature type="transmembrane region" description="Helical" evidence="6">
    <location>
        <begin position="452"/>
        <end position="470"/>
    </location>
</feature>
<feature type="transmembrane region" description="Helical" evidence="6">
    <location>
        <begin position="330"/>
        <end position="349"/>
    </location>
</feature>
<keyword evidence="3 6" id="KW-0812">Transmembrane</keyword>
<evidence type="ECO:0000256" key="3">
    <source>
        <dbReference type="ARBA" id="ARBA00022692"/>
    </source>
</evidence>
<dbReference type="AlphaFoldDB" id="A0A4R4ADU7"/>
<sequence length="490" mass="54143">MEPRRADFSTTLTRYLSSKITRQLIGAITAFLRPRLLTPELFGVWTLLKLVPQYASYAHLGARTTLRVYYPWHLARGEGERAESLVSGAILTTLLLDLLVAGALILIALRGGQGEALRLGLTAMAGVVLLQAWHHTAFAALKARHRFDLIGRANYLESALLLATTLALLPTLGFPGLLLSLLITEAAVGVLLWQQAGIVPRWPARPLRLGGEMIRRGWPIMSLELAMMLVVTADRVMAWVLLGAGALGHYGVAVMIVGFLRNIPGTAREILEPRLMGELADADRNQLLREHLLRPALNAVFLMPLLIGPVALATPLAIDWLLPRYQAAIVPTQILACGIHFLALALVLRSLVVAFEQQRRAALLVPVVLVGEGMSAWLAVRLGWGLPGIAGASVLGFALLFMLFRRILRPQLDHLERSERRQLDWIWPLFVLNGTLIWTLSLLPLGHGPVATALRILVHIALLLLLHRLARTRLALLSPLPWRRLLRLRR</sequence>
<feature type="transmembrane region" description="Helical" evidence="6">
    <location>
        <begin position="121"/>
        <end position="141"/>
    </location>
</feature>
<dbReference type="RefSeq" id="WP_132228958.1">
    <property type="nucleotide sequence ID" value="NZ_NRRH01000014.1"/>
</dbReference>
<evidence type="ECO:0000256" key="6">
    <source>
        <dbReference type="SAM" id="Phobius"/>
    </source>
</evidence>
<evidence type="ECO:0000313" key="7">
    <source>
        <dbReference type="EMBL" id="TCW36826.1"/>
    </source>
</evidence>
<comment type="caution">
    <text evidence="7">The sequence shown here is derived from an EMBL/GenBank/DDBJ whole genome shotgun (WGS) entry which is preliminary data.</text>
</comment>
<proteinExistence type="predicted"/>
<dbReference type="InterPro" id="IPR050833">
    <property type="entry name" value="Poly_Biosynth_Transport"/>
</dbReference>
<name>A0A4R4ADU7_MARGR</name>
<comment type="subcellular location">
    <subcellularLocation>
        <location evidence="1">Cell membrane</location>
        <topology evidence="1">Multi-pass membrane protein</topology>
    </subcellularLocation>
</comment>
<evidence type="ECO:0000256" key="2">
    <source>
        <dbReference type="ARBA" id="ARBA00022475"/>
    </source>
</evidence>
<gene>
    <name evidence="7" type="ORF">EDC29_10318</name>
</gene>
<organism evidence="7 8">
    <name type="scientific">Marichromatium gracile</name>
    <name type="common">Chromatium gracile</name>
    <dbReference type="NCBI Taxonomy" id="1048"/>
    <lineage>
        <taxon>Bacteria</taxon>
        <taxon>Pseudomonadati</taxon>
        <taxon>Pseudomonadota</taxon>
        <taxon>Gammaproteobacteria</taxon>
        <taxon>Chromatiales</taxon>
        <taxon>Chromatiaceae</taxon>
        <taxon>Marichromatium</taxon>
    </lineage>
</organism>
<feature type="transmembrane region" description="Helical" evidence="6">
    <location>
        <begin position="386"/>
        <end position="404"/>
    </location>
</feature>
<dbReference type="GO" id="GO:0005886">
    <property type="term" value="C:plasma membrane"/>
    <property type="evidence" value="ECO:0007669"/>
    <property type="project" value="UniProtKB-SubCell"/>
</dbReference>
<reference evidence="7 8" key="1">
    <citation type="submission" date="2019-03" db="EMBL/GenBank/DDBJ databases">
        <title>Genomic Encyclopedia of Type Strains, Phase IV (KMG-IV): sequencing the most valuable type-strain genomes for metagenomic binning, comparative biology and taxonomic classification.</title>
        <authorList>
            <person name="Goeker M."/>
        </authorList>
    </citation>
    <scope>NUCLEOTIDE SEQUENCE [LARGE SCALE GENOMIC DNA]</scope>
    <source>
        <strain evidence="7 8">DSM 203</strain>
    </source>
</reference>
<evidence type="ECO:0000313" key="8">
    <source>
        <dbReference type="Proteomes" id="UP000295247"/>
    </source>
</evidence>
<feature type="transmembrane region" description="Helical" evidence="6">
    <location>
        <begin position="425"/>
        <end position="446"/>
    </location>
</feature>
<dbReference type="PANTHER" id="PTHR30250">
    <property type="entry name" value="PST FAMILY PREDICTED COLANIC ACID TRANSPORTER"/>
    <property type="match status" value="1"/>
</dbReference>
<dbReference type="EMBL" id="SMDC01000003">
    <property type="protein sequence ID" value="TCW36826.1"/>
    <property type="molecule type" value="Genomic_DNA"/>
</dbReference>
<dbReference type="PANTHER" id="PTHR30250:SF11">
    <property type="entry name" value="O-ANTIGEN TRANSPORTER-RELATED"/>
    <property type="match status" value="1"/>
</dbReference>
<evidence type="ECO:0000256" key="5">
    <source>
        <dbReference type="ARBA" id="ARBA00023136"/>
    </source>
</evidence>
<keyword evidence="2" id="KW-1003">Cell membrane</keyword>
<evidence type="ECO:0000256" key="4">
    <source>
        <dbReference type="ARBA" id="ARBA00022989"/>
    </source>
</evidence>
<feature type="transmembrane region" description="Helical" evidence="6">
    <location>
        <begin position="85"/>
        <end position="109"/>
    </location>
</feature>
<feature type="transmembrane region" description="Helical" evidence="6">
    <location>
        <begin position="296"/>
        <end position="318"/>
    </location>
</feature>
<dbReference type="Pfam" id="PF13440">
    <property type="entry name" value="Polysacc_synt_3"/>
    <property type="match status" value="1"/>
</dbReference>
<evidence type="ECO:0000256" key="1">
    <source>
        <dbReference type="ARBA" id="ARBA00004651"/>
    </source>
</evidence>
<dbReference type="Proteomes" id="UP000295247">
    <property type="component" value="Unassembled WGS sequence"/>
</dbReference>
<feature type="transmembrane region" description="Helical" evidence="6">
    <location>
        <begin position="361"/>
        <end position="380"/>
    </location>
</feature>
<feature type="transmembrane region" description="Helical" evidence="6">
    <location>
        <begin position="153"/>
        <end position="172"/>
    </location>
</feature>
<feature type="transmembrane region" description="Helical" evidence="6">
    <location>
        <begin position="239"/>
        <end position="260"/>
    </location>
</feature>
<keyword evidence="5 6" id="KW-0472">Membrane</keyword>
<accession>A0A4R4ADU7</accession>
<protein>
    <submittedName>
        <fullName evidence="7">O-antigen/teichoic acid export membrane protein</fullName>
    </submittedName>
</protein>
<keyword evidence="4 6" id="KW-1133">Transmembrane helix</keyword>